<evidence type="ECO:0000259" key="7">
    <source>
        <dbReference type="Pfam" id="PF20147"/>
    </source>
</evidence>
<comment type="subcellular location">
    <subcellularLocation>
        <location evidence="1">Host cell</location>
    </subcellularLocation>
    <subcellularLocation>
        <location evidence="2">Secreted</location>
    </subcellularLocation>
</comment>
<dbReference type="Pfam" id="PF20147">
    <property type="entry name" value="Crinkler"/>
    <property type="match status" value="1"/>
</dbReference>
<dbReference type="SUPFAM" id="SSF55418">
    <property type="entry name" value="eIF4e-like"/>
    <property type="match status" value="1"/>
</dbReference>
<proteinExistence type="inferred from homology"/>
<dbReference type="InterPro" id="IPR023398">
    <property type="entry name" value="TIF_eIF4e-like"/>
</dbReference>
<dbReference type="Proteomes" id="UP000827284">
    <property type="component" value="Unassembled WGS sequence"/>
</dbReference>
<evidence type="ECO:0000256" key="4">
    <source>
        <dbReference type="ARBA" id="ARBA00022525"/>
    </source>
</evidence>
<protein>
    <recommendedName>
        <fullName evidence="7">Crinkler effector protein N-terminal domain-containing protein</fullName>
    </recommendedName>
</protein>
<organism evidence="8 9">
    <name type="scientific">Entomortierella parvispora</name>
    <dbReference type="NCBI Taxonomy" id="205924"/>
    <lineage>
        <taxon>Eukaryota</taxon>
        <taxon>Fungi</taxon>
        <taxon>Fungi incertae sedis</taxon>
        <taxon>Mucoromycota</taxon>
        <taxon>Mortierellomycotina</taxon>
        <taxon>Mortierellomycetes</taxon>
        <taxon>Mortierellales</taxon>
        <taxon>Mortierellaceae</taxon>
        <taxon>Entomortierella</taxon>
    </lineage>
</organism>
<keyword evidence="9" id="KW-1185">Reference proteome</keyword>
<dbReference type="InterPro" id="IPR045379">
    <property type="entry name" value="Crinkler_N"/>
</dbReference>
<evidence type="ECO:0000256" key="5">
    <source>
        <dbReference type="SAM" id="MobiDB-lite"/>
    </source>
</evidence>
<dbReference type="OrthoDB" id="2419111at2759"/>
<reference evidence="8" key="2">
    <citation type="journal article" date="2022" name="Microbiol. Resour. Announc.">
        <title>Whole-Genome Sequence of Entomortierella parvispora E1425, a Mucoromycotan Fungus Associated with Burkholderiaceae-Related Endosymbiotic Bacteria.</title>
        <authorList>
            <person name="Herlambang A."/>
            <person name="Guo Y."/>
            <person name="Takashima Y."/>
            <person name="Narisawa K."/>
            <person name="Ohta H."/>
            <person name="Nishizawa T."/>
        </authorList>
    </citation>
    <scope>NUCLEOTIDE SEQUENCE</scope>
    <source>
        <strain evidence="8">E1425</strain>
    </source>
</reference>
<accession>A0A9P3GZ17</accession>
<dbReference type="Gene3D" id="3.30.760.10">
    <property type="entry name" value="RNA Cap, Translation Initiation Factor Eif4e"/>
    <property type="match status" value="1"/>
</dbReference>
<sequence length="872" mass="97221">MSTPPSHNTTNALLIQLLQAVAAAAPAPAAEHTPSSPSPTVTASAPERISFWDDDPNFRLSEQRPDSYPPGWLVDLCPEILPSDPELFFTERRSDEETKEFQRGYPNTHGRLYTPKTIPQSFSVSKNCQSTDKILVKLQEAVANATRPVDLLLYAVLKNDDAPDIIREAVSSFGAVMLRALGDLAAQINDQRVELLRQDKSLPKKDALRPLVSPEAYRAEIKREKCGPRVHGGFTLLSRSSLPHSNHFAPSIHHQCPSPVMDIAISVNCVVNGDPTSKAFAIKTYSLRSVAHLRKLIKAEKTHRFNEVLAGELTLWRVSCPVFSSFKHKPIAVTEIQSATKLSPVEDLVDVLEDQLPNSTLYIIVQQPHRVSEITTGATFTVKVKGRTPLIFQWAADTATATLKELRDIVYNQQQWNSKVWTEGSVVIEQPNCKEVIYPESDQDLRSYLQTNGDRQISIRLEGRPRPFPEFTLSDSDRIYGDQNLKELGSAGSTPLTSPAHLQAVDDLLRTLKSTVMAMWTGESMSSEAGSSLYVAVFLIHAVGLFPELTMCPNKAISGRRGSGCLDYAIVSKDDPSRMLAVTIRGPTECNSVSRNMVQLDTITSGRKWKLQDANDQHGSALTGQKRKFQDDSRDGDNASPVFSYGIVTDATTWTFLECKTDVLHESGYNDPTFSLSTSPVLLHFSNEFGDWATKATQVFGHIVYQLQRLVDDGPNRLNPPSLPNSLKNPQMSNIQNPTQIFNDYWVWAQSLSKEYRSGPRVGKWMLFYSKAALDEKWAIVKHLTEQDELGGLAKCSTAKENPNAKNSKAGVIIVYTYDYQDQEDVYRVAVNLYQKLEYGRVMYYKTDDMTRAGLYAHTGSKVNHIYSYPPG</sequence>
<comment type="similarity">
    <text evidence="3">Belongs to the UPF0696 family.</text>
</comment>
<dbReference type="InterPro" id="IPR015034">
    <property type="entry name" value="Bles03"/>
</dbReference>
<keyword evidence="4" id="KW-0964">Secreted</keyword>
<comment type="caution">
    <text evidence="8">The sequence shown here is derived from an EMBL/GenBank/DDBJ whole genome shotgun (WGS) entry which is preliminary data.</text>
</comment>
<feature type="signal peptide" evidence="6">
    <location>
        <begin position="1"/>
        <end position="23"/>
    </location>
</feature>
<evidence type="ECO:0000256" key="6">
    <source>
        <dbReference type="SAM" id="SignalP"/>
    </source>
</evidence>
<dbReference type="Pfam" id="PF08939">
    <property type="entry name" value="Bles03"/>
    <property type="match status" value="1"/>
</dbReference>
<dbReference type="PANTHER" id="PTHR31977">
    <property type="entry name" value="UPF0696 PROTEIN C11ORF68"/>
    <property type="match status" value="1"/>
</dbReference>
<evidence type="ECO:0000256" key="3">
    <source>
        <dbReference type="ARBA" id="ARBA00010568"/>
    </source>
</evidence>
<reference evidence="8" key="1">
    <citation type="submission" date="2021-11" db="EMBL/GenBank/DDBJ databases">
        <authorList>
            <person name="Herlambang A."/>
            <person name="Guo Y."/>
            <person name="Takashima Y."/>
            <person name="Nishizawa T."/>
        </authorList>
    </citation>
    <scope>NUCLEOTIDE SEQUENCE</scope>
    <source>
        <strain evidence="8">E1425</strain>
    </source>
</reference>
<evidence type="ECO:0000313" key="8">
    <source>
        <dbReference type="EMBL" id="GJJ67709.1"/>
    </source>
</evidence>
<feature type="domain" description="Crinkler effector protein N-terminal" evidence="7">
    <location>
        <begin position="265"/>
        <end position="366"/>
    </location>
</feature>
<dbReference type="AlphaFoldDB" id="A0A9P3GZ17"/>
<name>A0A9P3GZ17_9FUNG</name>
<dbReference type="GO" id="GO:0043657">
    <property type="term" value="C:host cell"/>
    <property type="evidence" value="ECO:0007669"/>
    <property type="project" value="UniProtKB-SubCell"/>
</dbReference>
<gene>
    <name evidence="8" type="ORF">EMPS_00055</name>
</gene>
<evidence type="ECO:0000313" key="9">
    <source>
        <dbReference type="Proteomes" id="UP000827284"/>
    </source>
</evidence>
<feature type="region of interest" description="Disordered" evidence="5">
    <location>
        <begin position="614"/>
        <end position="636"/>
    </location>
</feature>
<feature type="chain" id="PRO_5040222463" description="Crinkler effector protein N-terminal domain-containing protein" evidence="6">
    <location>
        <begin position="24"/>
        <end position="872"/>
    </location>
</feature>
<keyword evidence="6" id="KW-0732">Signal</keyword>
<dbReference type="GO" id="GO:0005576">
    <property type="term" value="C:extracellular region"/>
    <property type="evidence" value="ECO:0007669"/>
    <property type="project" value="UniProtKB-SubCell"/>
</dbReference>
<dbReference type="EMBL" id="BQFW01000001">
    <property type="protein sequence ID" value="GJJ67709.1"/>
    <property type="molecule type" value="Genomic_DNA"/>
</dbReference>
<evidence type="ECO:0000256" key="1">
    <source>
        <dbReference type="ARBA" id="ARBA00004340"/>
    </source>
</evidence>
<dbReference type="PANTHER" id="PTHR31977:SF1">
    <property type="entry name" value="UPF0696 PROTEIN C11ORF68"/>
    <property type="match status" value="1"/>
</dbReference>
<evidence type="ECO:0000256" key="2">
    <source>
        <dbReference type="ARBA" id="ARBA00004613"/>
    </source>
</evidence>